<reference evidence="3 5" key="1">
    <citation type="submission" date="2019-03" db="EMBL/GenBank/DDBJ databases">
        <authorList>
            <person name="Kim M.K.M."/>
        </authorList>
    </citation>
    <scope>NUCLEOTIDE SEQUENCE [LARGE SCALE GENOMIC DNA]</scope>
    <source>
        <strain evidence="3 5">17J68-12</strain>
    </source>
</reference>
<comment type="caution">
    <text evidence="3">The sequence shown here is derived from an EMBL/GenBank/DDBJ whole genome shotgun (WGS) entry which is preliminary data.</text>
</comment>
<evidence type="ECO:0000256" key="1">
    <source>
        <dbReference type="SAM" id="Phobius"/>
    </source>
</evidence>
<dbReference type="EMBL" id="SJZI01000047">
    <property type="protein sequence ID" value="TCJ13089.1"/>
    <property type="molecule type" value="Genomic_DNA"/>
</dbReference>
<evidence type="ECO:0000313" key="3">
    <source>
        <dbReference type="EMBL" id="TCJ13089.1"/>
    </source>
</evidence>
<keyword evidence="1" id="KW-1133">Transmembrane helix</keyword>
<feature type="transmembrane region" description="Helical" evidence="1">
    <location>
        <begin position="93"/>
        <end position="112"/>
    </location>
</feature>
<keyword evidence="1" id="KW-0812">Transmembrane</keyword>
<evidence type="ECO:0000256" key="2">
    <source>
        <dbReference type="SAM" id="SignalP"/>
    </source>
</evidence>
<organism evidence="3 5">
    <name type="scientific">Flaviaesturariibacter flavus</name>
    <dbReference type="NCBI Taxonomy" id="2502780"/>
    <lineage>
        <taxon>Bacteria</taxon>
        <taxon>Pseudomonadati</taxon>
        <taxon>Bacteroidota</taxon>
        <taxon>Chitinophagia</taxon>
        <taxon>Chitinophagales</taxon>
        <taxon>Chitinophagaceae</taxon>
        <taxon>Flaviaestuariibacter</taxon>
    </lineage>
</organism>
<keyword evidence="1" id="KW-0472">Membrane</keyword>
<feature type="chain" id="PRO_5040597774" evidence="2">
    <location>
        <begin position="21"/>
        <end position="150"/>
    </location>
</feature>
<protein>
    <submittedName>
        <fullName evidence="3">Uncharacterized protein</fullName>
    </submittedName>
</protein>
<gene>
    <name evidence="4" type="ORF">EPD60_06805</name>
    <name evidence="3" type="ORF">EPD60_13545</name>
</gene>
<evidence type="ECO:0000313" key="5">
    <source>
        <dbReference type="Proteomes" id="UP000295334"/>
    </source>
</evidence>
<feature type="transmembrane region" description="Helical" evidence="1">
    <location>
        <begin position="47"/>
        <end position="67"/>
    </location>
</feature>
<dbReference type="EMBL" id="SJZI01000009">
    <property type="protein sequence ID" value="TCJ17013.1"/>
    <property type="molecule type" value="Genomic_DNA"/>
</dbReference>
<proteinExistence type="predicted"/>
<dbReference type="Proteomes" id="UP000295334">
    <property type="component" value="Unassembled WGS sequence"/>
</dbReference>
<keyword evidence="2" id="KW-0732">Signal</keyword>
<sequence length="150" mass="16501">MCKAFVTLLFPLLPATGAFAQRRPEPPGVTEPYSPDWYLRKSRRQKVVALSSLGSGLTLSLIGVFMLKPDYRDIYQVETEAQRMRRKARERTGVGLTVGGLALVAGSIPLFVASGRNRRLARVVLAPEAALLPYPAARHSFAAMHLRIAL</sequence>
<dbReference type="RefSeq" id="WP_131448175.1">
    <property type="nucleotide sequence ID" value="NZ_SJZI01000009.1"/>
</dbReference>
<evidence type="ECO:0000313" key="4">
    <source>
        <dbReference type="EMBL" id="TCJ17013.1"/>
    </source>
</evidence>
<dbReference type="AlphaFoldDB" id="A0A4R1B940"/>
<feature type="signal peptide" evidence="2">
    <location>
        <begin position="1"/>
        <end position="20"/>
    </location>
</feature>
<name>A0A4R1B940_9BACT</name>
<accession>A0A4R1B940</accession>
<keyword evidence="5" id="KW-1185">Reference proteome</keyword>